<dbReference type="Proteomes" id="UP000887013">
    <property type="component" value="Unassembled WGS sequence"/>
</dbReference>
<keyword evidence="2" id="KW-1185">Reference proteome</keyword>
<reference evidence="1" key="1">
    <citation type="submission" date="2020-08" db="EMBL/GenBank/DDBJ databases">
        <title>Multicomponent nature underlies the extraordinary mechanical properties of spider dragline silk.</title>
        <authorList>
            <person name="Kono N."/>
            <person name="Nakamura H."/>
            <person name="Mori M."/>
            <person name="Yoshida Y."/>
            <person name="Ohtoshi R."/>
            <person name="Malay A.D."/>
            <person name="Moran D.A.P."/>
            <person name="Tomita M."/>
            <person name="Numata K."/>
            <person name="Arakawa K."/>
        </authorList>
    </citation>
    <scope>NUCLEOTIDE SEQUENCE</scope>
</reference>
<evidence type="ECO:0000313" key="1">
    <source>
        <dbReference type="EMBL" id="GFT11169.1"/>
    </source>
</evidence>
<protein>
    <submittedName>
        <fullName evidence="1">Uncharacterized protein</fullName>
    </submittedName>
</protein>
<sequence>MPETSRHETFSKKEIKKPFRKRFFFLRQRRNPVHSVMGESGAPGRPSDVTNNLHEMETLPITETLQVAVYRRRLRLKYIAWF</sequence>
<gene>
    <name evidence="1" type="ORF">NPIL_567771</name>
</gene>
<organism evidence="1 2">
    <name type="scientific">Nephila pilipes</name>
    <name type="common">Giant wood spider</name>
    <name type="synonym">Nephila maculata</name>
    <dbReference type="NCBI Taxonomy" id="299642"/>
    <lineage>
        <taxon>Eukaryota</taxon>
        <taxon>Metazoa</taxon>
        <taxon>Ecdysozoa</taxon>
        <taxon>Arthropoda</taxon>
        <taxon>Chelicerata</taxon>
        <taxon>Arachnida</taxon>
        <taxon>Araneae</taxon>
        <taxon>Araneomorphae</taxon>
        <taxon>Entelegynae</taxon>
        <taxon>Araneoidea</taxon>
        <taxon>Nephilidae</taxon>
        <taxon>Nephila</taxon>
    </lineage>
</organism>
<dbReference type="AlphaFoldDB" id="A0A8X6NEW8"/>
<accession>A0A8X6NEW8</accession>
<name>A0A8X6NEW8_NEPPI</name>
<evidence type="ECO:0000313" key="2">
    <source>
        <dbReference type="Proteomes" id="UP000887013"/>
    </source>
</evidence>
<proteinExistence type="predicted"/>
<comment type="caution">
    <text evidence="1">The sequence shown here is derived from an EMBL/GenBank/DDBJ whole genome shotgun (WGS) entry which is preliminary data.</text>
</comment>
<dbReference type="EMBL" id="BMAW01103838">
    <property type="protein sequence ID" value="GFT11169.1"/>
    <property type="molecule type" value="Genomic_DNA"/>
</dbReference>